<evidence type="ECO:0000313" key="1">
    <source>
        <dbReference type="EMBL" id="KAF0682534.1"/>
    </source>
</evidence>
<dbReference type="PANTHER" id="PTHR40430">
    <property type="entry name" value="T. BRUCEI SPP.-SPECIFIC PROTEIN"/>
    <property type="match status" value="1"/>
</dbReference>
<sequence>MNQADDGAAIDDGDALTMPHYMLPNFSSILPEYANAEAEHIKSAFSTGNYTSILKMPSKIAPTAVTQARQDVMDENRKNVAALRGPPKMVTKNGLFNQFEYTPSRFSLSEEILRAERLESEAKRLEIGGKDFICSSGARRLKFEDGFEDKAFVYPHMDVYYNDAADVAVREKWLKDKKILHGPFVPSGATKAIGEAPTRKMLPDIIKELNEVIASDWVDCNYVIAPTEDGNIAVRFDLDTIGGVEHAVTAYMNVLCNKHRITTKYALQKVVEDWNTKPGDNGFYFVFRPPWIRNPLPESFMDMAQFVDEKDEGKADEKADEK</sequence>
<dbReference type="OrthoDB" id="541713at2759"/>
<reference evidence="2 3" key="1">
    <citation type="submission" date="2019-03" db="EMBL/GenBank/DDBJ databases">
        <authorList>
            <person name="Gaulin E."/>
            <person name="Dumas B."/>
        </authorList>
    </citation>
    <scope>NUCLEOTIDE SEQUENCE [LARGE SCALE GENOMIC DNA]</scope>
    <source>
        <strain evidence="2">CBS 568.67</strain>
    </source>
</reference>
<accession>A0A485LVB1</accession>
<evidence type="ECO:0000313" key="3">
    <source>
        <dbReference type="Proteomes" id="UP000332933"/>
    </source>
</evidence>
<dbReference type="AlphaFoldDB" id="A0A485LVB1"/>
<keyword evidence="3" id="KW-1185">Reference proteome</keyword>
<dbReference type="PANTHER" id="PTHR40430:SF1">
    <property type="entry name" value="T. BRUCEI SPP.-SPECIFIC PROTEIN"/>
    <property type="match status" value="1"/>
</dbReference>
<dbReference type="Proteomes" id="UP000332933">
    <property type="component" value="Unassembled WGS sequence"/>
</dbReference>
<dbReference type="EMBL" id="VJMH01007521">
    <property type="protein sequence ID" value="KAF0682534.1"/>
    <property type="molecule type" value="Genomic_DNA"/>
</dbReference>
<dbReference type="EMBL" id="CAADRA010007547">
    <property type="protein sequence ID" value="VFU01957.1"/>
    <property type="molecule type" value="Genomic_DNA"/>
</dbReference>
<evidence type="ECO:0000313" key="2">
    <source>
        <dbReference type="EMBL" id="VFU01957.1"/>
    </source>
</evidence>
<reference evidence="1" key="2">
    <citation type="submission" date="2019-06" db="EMBL/GenBank/DDBJ databases">
        <title>Genomics analysis of Aphanomyces spp. identifies a new class of oomycete effector associated with host adaptation.</title>
        <authorList>
            <person name="Gaulin E."/>
        </authorList>
    </citation>
    <scope>NUCLEOTIDE SEQUENCE</scope>
    <source>
        <strain evidence="1">CBS 578.67</strain>
    </source>
</reference>
<organism evidence="2 3">
    <name type="scientific">Aphanomyces stellatus</name>
    <dbReference type="NCBI Taxonomy" id="120398"/>
    <lineage>
        <taxon>Eukaryota</taxon>
        <taxon>Sar</taxon>
        <taxon>Stramenopiles</taxon>
        <taxon>Oomycota</taxon>
        <taxon>Saprolegniomycetes</taxon>
        <taxon>Saprolegniales</taxon>
        <taxon>Verrucalvaceae</taxon>
        <taxon>Aphanomyces</taxon>
    </lineage>
</organism>
<proteinExistence type="predicted"/>
<name>A0A485LVB1_9STRA</name>
<protein>
    <submittedName>
        <fullName evidence="2">Aste57867_25332 protein</fullName>
    </submittedName>
</protein>
<gene>
    <name evidence="2" type="primary">Aste57867_25332</name>
    <name evidence="1" type="ORF">As57867_025254</name>
    <name evidence="2" type="ORF">ASTE57867_25332</name>
</gene>